<comment type="caution">
    <text evidence="1">The sequence shown here is derived from an EMBL/GenBank/DDBJ whole genome shotgun (WGS) entry which is preliminary data.</text>
</comment>
<evidence type="ECO:0000313" key="2">
    <source>
        <dbReference type="Proteomes" id="UP000317904"/>
    </source>
</evidence>
<protein>
    <submittedName>
        <fullName evidence="1">Uncharacterized protein</fullName>
    </submittedName>
</protein>
<reference evidence="1 2" key="1">
    <citation type="submission" date="2019-06" db="EMBL/GenBank/DDBJ databases">
        <title>A comparative genomics study of ostrich specific Mycoplasmas.</title>
        <authorList>
            <person name="Botes A."/>
            <person name="Nel T."/>
        </authorList>
    </citation>
    <scope>NUCLEOTIDE SEQUENCE [LARGE SCALE GENOMIC DNA]</scope>
    <source>
        <strain evidence="1 2">Ms01</strain>
    </source>
</reference>
<organism evidence="1 2">
    <name type="scientific">Mycoplasma struthionis</name>
    <dbReference type="NCBI Taxonomy" id="538220"/>
    <lineage>
        <taxon>Bacteria</taxon>
        <taxon>Bacillati</taxon>
        <taxon>Mycoplasmatota</taxon>
        <taxon>Mollicutes</taxon>
        <taxon>Mycoplasmataceae</taxon>
        <taxon>Mycoplasma</taxon>
    </lineage>
</organism>
<gene>
    <name evidence="1" type="ORF">FJM01_02975</name>
</gene>
<sequence>MEKYDVKYQKIMANLLDIEQRDSSLFSNINNEKYFDVLQKFGEKTFEQIYYKNDFNLPLIESDNISLREKVAEAKNKTEIVSIFKEYSQRVDDKIFKTLSSDFEKGKAKIISQLETEFQKSFIGWKKLLKQAQDVNIETNIWPLHIGLFFISIKTRKKSNLCSFIF</sequence>
<dbReference type="EMBL" id="VFSY01000029">
    <property type="protein sequence ID" value="TPI01152.1"/>
    <property type="molecule type" value="Genomic_DNA"/>
</dbReference>
<evidence type="ECO:0000313" key="1">
    <source>
        <dbReference type="EMBL" id="TPI01152.1"/>
    </source>
</evidence>
<proteinExistence type="predicted"/>
<dbReference type="AlphaFoldDB" id="A0A502M1V5"/>
<name>A0A502M1V5_9MOLU</name>
<dbReference type="Proteomes" id="UP000317904">
    <property type="component" value="Unassembled WGS sequence"/>
</dbReference>
<accession>A0A502M1V5</accession>
<dbReference type="RefSeq" id="WP_140701327.1">
    <property type="nucleotide sequence ID" value="NZ_VFSY01000029.1"/>
</dbReference>